<dbReference type="PANTHER" id="PTHR35046:SF9">
    <property type="entry name" value="RNA-DIRECTED DNA POLYMERASE"/>
    <property type="match status" value="1"/>
</dbReference>
<dbReference type="Proteomes" id="UP000257109">
    <property type="component" value="Unassembled WGS sequence"/>
</dbReference>
<evidence type="ECO:0000313" key="2">
    <source>
        <dbReference type="EMBL" id="RDX87211.1"/>
    </source>
</evidence>
<dbReference type="EMBL" id="QJKJ01006291">
    <property type="protein sequence ID" value="RDX87211.1"/>
    <property type="molecule type" value="Genomic_DNA"/>
</dbReference>
<proteinExistence type="predicted"/>
<keyword evidence="3" id="KW-1185">Reference proteome</keyword>
<sequence>MKEQKKKVNKKMRKAKEKKAIQKRKKQMSFFARESKIKKTFFSNKPMLVLVYNEACLNSKIDPSSLPTSILSLLQDIQDVFPNEIPSGLPSIRGIEYHIDLILGAVLVNRPTYRNRPTLVDKAYDKNCFLASSNLITSKLDIPIVTRLSCNNLLTIMKEREPVFIGR</sequence>
<gene>
    <name evidence="2" type="ORF">CR513_31351</name>
</gene>
<dbReference type="OrthoDB" id="1934635at2759"/>
<dbReference type="AlphaFoldDB" id="A0A371G9L3"/>
<dbReference type="PANTHER" id="PTHR35046">
    <property type="entry name" value="ZINC KNUCKLE (CCHC-TYPE) FAMILY PROTEIN"/>
    <property type="match status" value="1"/>
</dbReference>
<feature type="region of interest" description="Disordered" evidence="1">
    <location>
        <begin position="1"/>
        <end position="20"/>
    </location>
</feature>
<organism evidence="2 3">
    <name type="scientific">Mucuna pruriens</name>
    <name type="common">Velvet bean</name>
    <name type="synonym">Dolichos pruriens</name>
    <dbReference type="NCBI Taxonomy" id="157652"/>
    <lineage>
        <taxon>Eukaryota</taxon>
        <taxon>Viridiplantae</taxon>
        <taxon>Streptophyta</taxon>
        <taxon>Embryophyta</taxon>
        <taxon>Tracheophyta</taxon>
        <taxon>Spermatophyta</taxon>
        <taxon>Magnoliopsida</taxon>
        <taxon>eudicotyledons</taxon>
        <taxon>Gunneridae</taxon>
        <taxon>Pentapetalae</taxon>
        <taxon>rosids</taxon>
        <taxon>fabids</taxon>
        <taxon>Fabales</taxon>
        <taxon>Fabaceae</taxon>
        <taxon>Papilionoideae</taxon>
        <taxon>50 kb inversion clade</taxon>
        <taxon>NPAAA clade</taxon>
        <taxon>indigoferoid/millettioid clade</taxon>
        <taxon>Phaseoleae</taxon>
        <taxon>Mucuna</taxon>
    </lineage>
</organism>
<comment type="caution">
    <text evidence="2">The sequence shown here is derived from an EMBL/GenBank/DDBJ whole genome shotgun (WGS) entry which is preliminary data.</text>
</comment>
<protein>
    <submittedName>
        <fullName evidence="2">Uncharacterized protein</fullName>
    </submittedName>
</protein>
<accession>A0A371G9L3</accession>
<evidence type="ECO:0000313" key="3">
    <source>
        <dbReference type="Proteomes" id="UP000257109"/>
    </source>
</evidence>
<feature type="non-terminal residue" evidence="2">
    <location>
        <position position="1"/>
    </location>
</feature>
<reference evidence="2" key="1">
    <citation type="submission" date="2018-05" db="EMBL/GenBank/DDBJ databases">
        <title>Draft genome of Mucuna pruriens seed.</title>
        <authorList>
            <person name="Nnadi N.E."/>
            <person name="Vos R."/>
            <person name="Hasami M.H."/>
            <person name="Devisetty U.K."/>
            <person name="Aguiy J.C."/>
        </authorList>
    </citation>
    <scope>NUCLEOTIDE SEQUENCE [LARGE SCALE GENOMIC DNA]</scope>
    <source>
        <strain evidence="2">JCA_2017</strain>
    </source>
</reference>
<name>A0A371G9L3_MUCPR</name>
<evidence type="ECO:0000256" key="1">
    <source>
        <dbReference type="SAM" id="MobiDB-lite"/>
    </source>
</evidence>